<dbReference type="EMBL" id="BOMP01000071">
    <property type="protein sequence ID" value="GIE41526.1"/>
    <property type="molecule type" value="Genomic_DNA"/>
</dbReference>
<protein>
    <submittedName>
        <fullName evidence="2">Uncharacterized protein</fullName>
    </submittedName>
</protein>
<keyword evidence="4" id="KW-1185">Reference proteome</keyword>
<evidence type="ECO:0000313" key="1">
    <source>
        <dbReference type="EMBL" id="GIE41526.1"/>
    </source>
</evidence>
<reference evidence="1 4" key="2">
    <citation type="submission" date="2021-01" db="EMBL/GenBank/DDBJ databases">
        <title>Whole genome shotgun sequence of Actinoplanes lobatus NBRC 12513.</title>
        <authorList>
            <person name="Komaki H."/>
            <person name="Tamura T."/>
        </authorList>
    </citation>
    <scope>NUCLEOTIDE SEQUENCE [LARGE SCALE GENOMIC DNA]</scope>
    <source>
        <strain evidence="1 4">NBRC 12513</strain>
    </source>
</reference>
<dbReference type="RefSeq" id="WP_188120562.1">
    <property type="nucleotide sequence ID" value="NZ_BOMP01000071.1"/>
</dbReference>
<name>A0A7W7MF63_9ACTN</name>
<organism evidence="2 3">
    <name type="scientific">Actinoplanes lobatus</name>
    <dbReference type="NCBI Taxonomy" id="113568"/>
    <lineage>
        <taxon>Bacteria</taxon>
        <taxon>Bacillati</taxon>
        <taxon>Actinomycetota</taxon>
        <taxon>Actinomycetes</taxon>
        <taxon>Micromonosporales</taxon>
        <taxon>Micromonosporaceae</taxon>
        <taxon>Actinoplanes</taxon>
    </lineage>
</organism>
<dbReference type="Proteomes" id="UP000631312">
    <property type="component" value="Unassembled WGS sequence"/>
</dbReference>
<gene>
    <name evidence="1" type="ORF">Alo02nite_44240</name>
    <name evidence="2" type="ORF">BJ964_002168</name>
</gene>
<evidence type="ECO:0000313" key="3">
    <source>
        <dbReference type="Proteomes" id="UP000590511"/>
    </source>
</evidence>
<reference evidence="2 3" key="1">
    <citation type="submission" date="2020-08" db="EMBL/GenBank/DDBJ databases">
        <title>Sequencing the genomes of 1000 actinobacteria strains.</title>
        <authorList>
            <person name="Klenk H.-P."/>
        </authorList>
    </citation>
    <scope>NUCLEOTIDE SEQUENCE [LARGE SCALE GENOMIC DNA]</scope>
    <source>
        <strain evidence="2 3">DSM 43150</strain>
    </source>
</reference>
<proteinExistence type="predicted"/>
<comment type="caution">
    <text evidence="2">The sequence shown here is derived from an EMBL/GenBank/DDBJ whole genome shotgun (WGS) entry which is preliminary data.</text>
</comment>
<sequence length="124" mass="13613">MEARHDLGKFITELSVAQRGVVLSSGRGLSGELMIAQGGVTVSTRSVLSHRRGSVDRNNRRNDNVVRLTPEAGIETQTRMGSDQKATEALQEAETEVVIARKVDWVRVSGRPTRRSMSALRPES</sequence>
<dbReference type="EMBL" id="JACHNC010000001">
    <property type="protein sequence ID" value="MBB4748007.1"/>
    <property type="molecule type" value="Genomic_DNA"/>
</dbReference>
<evidence type="ECO:0000313" key="4">
    <source>
        <dbReference type="Proteomes" id="UP000631312"/>
    </source>
</evidence>
<dbReference type="Proteomes" id="UP000590511">
    <property type="component" value="Unassembled WGS sequence"/>
</dbReference>
<evidence type="ECO:0000313" key="2">
    <source>
        <dbReference type="EMBL" id="MBB4748007.1"/>
    </source>
</evidence>
<accession>A0A7W7MF63</accession>
<dbReference type="AlphaFoldDB" id="A0A7W7MF63"/>